<comment type="caution">
    <text evidence="3">The sequence shown here is derived from an EMBL/GenBank/DDBJ whole genome shotgun (WGS) entry which is preliminary data.</text>
</comment>
<sequence length="261" mass="27680">MTGTTGTTGTAAAEPQVAEDRYARFYAAQARSATLRRIYREAYGEDYPEEIDPFGFVTRADLARIGELVGVAPGGTLVDLGCGRGGPGIVVARERRARLVGVDLVPVAVADAARRSRELGPAGARFVVGSFTGSGLPTGGADAVMSVDALWMVQDKPAALAEVHRILVPGGRFVLTTWEPAHVDHRALLDEAGFDLEVREETPDWLARQRAVYAGITAAAAELADELGAEGAEVILTEAEQAPRVLAGTPRLLLAARRRRP</sequence>
<proteinExistence type="predicted"/>
<dbReference type="RefSeq" id="WP_344029775.1">
    <property type="nucleotide sequence ID" value="NZ_BAAAJK010000053.1"/>
</dbReference>
<dbReference type="Pfam" id="PF08241">
    <property type="entry name" value="Methyltransf_11"/>
    <property type="match status" value="1"/>
</dbReference>
<evidence type="ECO:0000313" key="3">
    <source>
        <dbReference type="EMBL" id="GAA1402519.1"/>
    </source>
</evidence>
<evidence type="ECO:0000256" key="1">
    <source>
        <dbReference type="ARBA" id="ARBA00022679"/>
    </source>
</evidence>
<dbReference type="PANTHER" id="PTHR44068:SF11">
    <property type="entry name" value="GERANYL DIPHOSPHATE 2-C-METHYLTRANSFERASE"/>
    <property type="match status" value="1"/>
</dbReference>
<organism evidence="3 4">
    <name type="scientific">Pseudonocardia kongjuensis</name>
    <dbReference type="NCBI Taxonomy" id="102227"/>
    <lineage>
        <taxon>Bacteria</taxon>
        <taxon>Bacillati</taxon>
        <taxon>Actinomycetota</taxon>
        <taxon>Actinomycetes</taxon>
        <taxon>Pseudonocardiales</taxon>
        <taxon>Pseudonocardiaceae</taxon>
        <taxon>Pseudonocardia</taxon>
    </lineage>
</organism>
<dbReference type="PANTHER" id="PTHR44068">
    <property type="entry name" value="ZGC:194242"/>
    <property type="match status" value="1"/>
</dbReference>
<evidence type="ECO:0000313" key="4">
    <source>
        <dbReference type="Proteomes" id="UP001501414"/>
    </source>
</evidence>
<accession>A0ABN1YAP3</accession>
<dbReference type="CDD" id="cd02440">
    <property type="entry name" value="AdoMet_MTases"/>
    <property type="match status" value="1"/>
</dbReference>
<dbReference type="Gene3D" id="3.40.50.150">
    <property type="entry name" value="Vaccinia Virus protein VP39"/>
    <property type="match status" value="1"/>
</dbReference>
<dbReference type="EMBL" id="BAAAJK010000053">
    <property type="protein sequence ID" value="GAA1402519.1"/>
    <property type="molecule type" value="Genomic_DNA"/>
</dbReference>
<feature type="domain" description="Methyltransferase type 11" evidence="2">
    <location>
        <begin position="78"/>
        <end position="175"/>
    </location>
</feature>
<dbReference type="InterPro" id="IPR029063">
    <property type="entry name" value="SAM-dependent_MTases_sf"/>
</dbReference>
<dbReference type="InterPro" id="IPR013216">
    <property type="entry name" value="Methyltransf_11"/>
</dbReference>
<name>A0ABN1YAP3_9PSEU</name>
<keyword evidence="1" id="KW-0808">Transferase</keyword>
<reference evidence="3 4" key="1">
    <citation type="journal article" date="2019" name="Int. J. Syst. Evol. Microbiol.">
        <title>The Global Catalogue of Microorganisms (GCM) 10K type strain sequencing project: providing services to taxonomists for standard genome sequencing and annotation.</title>
        <authorList>
            <consortium name="The Broad Institute Genomics Platform"/>
            <consortium name="The Broad Institute Genome Sequencing Center for Infectious Disease"/>
            <person name="Wu L."/>
            <person name="Ma J."/>
        </authorList>
    </citation>
    <scope>NUCLEOTIDE SEQUENCE [LARGE SCALE GENOMIC DNA]</scope>
    <source>
        <strain evidence="3 4">JCM 11896</strain>
    </source>
</reference>
<gene>
    <name evidence="3" type="ORF">GCM10009613_62640</name>
</gene>
<dbReference type="Proteomes" id="UP001501414">
    <property type="component" value="Unassembled WGS sequence"/>
</dbReference>
<protein>
    <recommendedName>
        <fullName evidence="2">Methyltransferase type 11 domain-containing protein</fullName>
    </recommendedName>
</protein>
<dbReference type="SUPFAM" id="SSF53335">
    <property type="entry name" value="S-adenosyl-L-methionine-dependent methyltransferases"/>
    <property type="match status" value="1"/>
</dbReference>
<evidence type="ECO:0000259" key="2">
    <source>
        <dbReference type="Pfam" id="PF08241"/>
    </source>
</evidence>
<keyword evidence="4" id="KW-1185">Reference proteome</keyword>
<dbReference type="InterPro" id="IPR050447">
    <property type="entry name" value="Erg6_SMT_methyltransf"/>
</dbReference>